<dbReference type="Gene3D" id="3.90.1150.30">
    <property type="match status" value="1"/>
</dbReference>
<evidence type="ECO:0000313" key="2">
    <source>
        <dbReference type="Proteomes" id="UP000650466"/>
    </source>
</evidence>
<proteinExistence type="predicted"/>
<keyword evidence="1" id="KW-0238">DNA-binding</keyword>
<organism evidence="1 2">
    <name type="scientific">Paenibacillus sedimenti</name>
    <dbReference type="NCBI Taxonomy" id="2770274"/>
    <lineage>
        <taxon>Bacteria</taxon>
        <taxon>Bacillati</taxon>
        <taxon>Bacillota</taxon>
        <taxon>Bacilli</taxon>
        <taxon>Bacillales</taxon>
        <taxon>Paenibacillaceae</taxon>
        <taxon>Paenibacillus</taxon>
    </lineage>
</organism>
<dbReference type="GO" id="GO:0003677">
    <property type="term" value="F:DNA binding"/>
    <property type="evidence" value="ECO:0007669"/>
    <property type="project" value="UniProtKB-KW"/>
</dbReference>
<gene>
    <name evidence="1" type="ORF">ICC18_18455</name>
</gene>
<dbReference type="InterPro" id="IPR058532">
    <property type="entry name" value="YjbR/MT2646/Rv2570-like"/>
</dbReference>
<dbReference type="SUPFAM" id="SSF142906">
    <property type="entry name" value="YjbR-like"/>
    <property type="match status" value="1"/>
</dbReference>
<dbReference type="Pfam" id="PF04237">
    <property type="entry name" value="YjbR"/>
    <property type="match status" value="1"/>
</dbReference>
<accession>A0A926KTT3</accession>
<dbReference type="Proteomes" id="UP000650466">
    <property type="component" value="Unassembled WGS sequence"/>
</dbReference>
<dbReference type="AlphaFoldDB" id="A0A926KTT3"/>
<protein>
    <submittedName>
        <fullName evidence="1">MmcQ/YjbR family DNA-binding protein</fullName>
    </submittedName>
</protein>
<evidence type="ECO:0000313" key="1">
    <source>
        <dbReference type="EMBL" id="MBD0382103.1"/>
    </source>
</evidence>
<keyword evidence="2" id="KW-1185">Reference proteome</keyword>
<dbReference type="InterPro" id="IPR038056">
    <property type="entry name" value="YjbR-like_sf"/>
</dbReference>
<dbReference type="EMBL" id="JACVVD010000006">
    <property type="protein sequence ID" value="MBD0382103.1"/>
    <property type="molecule type" value="Genomic_DNA"/>
</dbReference>
<reference evidence="1" key="1">
    <citation type="submission" date="2020-09" db="EMBL/GenBank/DDBJ databases">
        <title>Draft Genome Sequence of Paenibacillus sp. WST5.</title>
        <authorList>
            <person name="Bao Z."/>
        </authorList>
    </citation>
    <scope>NUCLEOTIDE SEQUENCE</scope>
    <source>
        <strain evidence="1">WST5</strain>
    </source>
</reference>
<comment type="caution">
    <text evidence="1">The sequence shown here is derived from an EMBL/GenBank/DDBJ whole genome shotgun (WGS) entry which is preliminary data.</text>
</comment>
<dbReference type="RefSeq" id="WP_188175891.1">
    <property type="nucleotide sequence ID" value="NZ_JACVVD010000006.1"/>
</dbReference>
<sequence>MTHEFKSAKGLELLDKVRSFCMKLPQVEEKVDGFGHTTFRVKDKPFVMMGENDGQPSMALKTNLTTQEFLLQQEGTAYSKTAYIGHHGWVSIQDTAWVAWSEIEDLMVEGYARTAPKKLVAELMASRPVY</sequence>
<name>A0A926KTT3_9BACL</name>